<feature type="non-terminal residue" evidence="1">
    <location>
        <position position="1"/>
    </location>
</feature>
<dbReference type="OrthoDB" id="1607513at2759"/>
<evidence type="ECO:0000313" key="2">
    <source>
        <dbReference type="Proteomes" id="UP000789396"/>
    </source>
</evidence>
<dbReference type="GO" id="GO:0006357">
    <property type="term" value="P:regulation of transcription by RNA polymerase II"/>
    <property type="evidence" value="ECO:0007669"/>
    <property type="project" value="TreeGrafter"/>
</dbReference>
<evidence type="ECO:0000313" key="1">
    <source>
        <dbReference type="EMBL" id="CAG8656239.1"/>
    </source>
</evidence>
<dbReference type="PANTHER" id="PTHR46169:SF29">
    <property type="entry name" value="DNA REPLICATION-RELATED ELEMENT FACTOR, ISOFORM A"/>
    <property type="match status" value="1"/>
</dbReference>
<dbReference type="InterPro" id="IPR012337">
    <property type="entry name" value="RNaseH-like_sf"/>
</dbReference>
<protein>
    <submittedName>
        <fullName evidence="1">5677_t:CDS:1</fullName>
    </submittedName>
</protein>
<dbReference type="GO" id="GO:0005634">
    <property type="term" value="C:nucleus"/>
    <property type="evidence" value="ECO:0007669"/>
    <property type="project" value="TreeGrafter"/>
</dbReference>
<dbReference type="SUPFAM" id="SSF53098">
    <property type="entry name" value="Ribonuclease H-like"/>
    <property type="match status" value="1"/>
</dbReference>
<dbReference type="AlphaFoldDB" id="A0A9N9E2R9"/>
<dbReference type="EMBL" id="CAJVPZ010014262">
    <property type="protein sequence ID" value="CAG8656239.1"/>
    <property type="molecule type" value="Genomic_DNA"/>
</dbReference>
<organism evidence="1 2">
    <name type="scientific">Racocetra fulgida</name>
    <dbReference type="NCBI Taxonomy" id="60492"/>
    <lineage>
        <taxon>Eukaryota</taxon>
        <taxon>Fungi</taxon>
        <taxon>Fungi incertae sedis</taxon>
        <taxon>Mucoromycota</taxon>
        <taxon>Glomeromycotina</taxon>
        <taxon>Glomeromycetes</taxon>
        <taxon>Diversisporales</taxon>
        <taxon>Gigasporaceae</taxon>
        <taxon>Racocetra</taxon>
    </lineage>
</organism>
<comment type="caution">
    <text evidence="1">The sequence shown here is derived from an EMBL/GenBank/DDBJ whole genome shotgun (WGS) entry which is preliminary data.</text>
</comment>
<proteinExistence type="predicted"/>
<reference evidence="1" key="1">
    <citation type="submission" date="2021-06" db="EMBL/GenBank/DDBJ databases">
        <authorList>
            <person name="Kallberg Y."/>
            <person name="Tangrot J."/>
            <person name="Rosling A."/>
        </authorList>
    </citation>
    <scope>NUCLEOTIDE SEQUENCE</scope>
    <source>
        <strain evidence="1">IN212</strain>
    </source>
</reference>
<accession>A0A9N9E2R9</accession>
<keyword evidence="2" id="KW-1185">Reference proteome</keyword>
<name>A0A9N9E2R9_9GLOM</name>
<dbReference type="PANTHER" id="PTHR46169">
    <property type="entry name" value="DNA REPLICATION-RELATED ELEMENT FACTOR, ISOFORM A"/>
    <property type="match status" value="1"/>
</dbReference>
<sequence length="416" mass="48649">MNSEEYYDNIELENVDTDLEMVESEHIDTDLDIAESNSFIVDTDNSNCSEISQLATISQHKKRIRKLGGSSSVRPFYEVTLVNDIDYWICHHKSCAPRVKYKKDGTTSNLWRHLRNKHHILRNMMENNRVRIEQKDLDPQASTLSNDQLKEILINAENRVLQNMHKHVHDNNEICYASFTTDMWTSDNNNPYIDKIVEILDKFQVRSKVVCSTIDNGANIKSCLGKLEERYNIFKNFCFGHTLHLAINDALKKSPKIIDLIKKCKEVVYKSFLVEDNESGSLKSYEEKELSSEEWEKVVGLVELLRPYEFISTQLSGSHYPTQAWFAIHYIKLKIDNVLTSNISIFDIDVKNFGNYLLESIKIWFLEPTKLIRLAAFFDPWTKDMQIFSDDEKRLTILEAHMKYNELDSNNYEFNE</sequence>
<gene>
    <name evidence="1" type="ORF">RFULGI_LOCUS8670</name>
</gene>
<dbReference type="Proteomes" id="UP000789396">
    <property type="component" value="Unassembled WGS sequence"/>
</dbReference>
<dbReference type="InterPro" id="IPR052717">
    <property type="entry name" value="Vacuolar_transposase_reg"/>
</dbReference>